<dbReference type="SFLD" id="SFLDG01180">
    <property type="entry name" value="SUF1"/>
    <property type="match status" value="1"/>
</dbReference>
<keyword evidence="3" id="KW-1185">Reference proteome</keyword>
<dbReference type="GO" id="GO:0016740">
    <property type="term" value="F:transferase activity"/>
    <property type="evidence" value="ECO:0007669"/>
    <property type="project" value="UniProtKB-KW"/>
</dbReference>
<dbReference type="InterPro" id="IPR004045">
    <property type="entry name" value="Glutathione_S-Trfase_N"/>
</dbReference>
<proteinExistence type="predicted"/>
<evidence type="ECO:0000313" key="2">
    <source>
        <dbReference type="EMBL" id="SEO72137.1"/>
    </source>
</evidence>
<dbReference type="InterPro" id="IPR026928">
    <property type="entry name" value="FAX/IsoI-like"/>
</dbReference>
<dbReference type="PANTHER" id="PTHR12289:SF41">
    <property type="entry name" value="FAILED AXON CONNECTIONS-RELATED"/>
    <property type="match status" value="1"/>
</dbReference>
<dbReference type="InterPro" id="IPR040079">
    <property type="entry name" value="Glutathione_S-Trfase"/>
</dbReference>
<dbReference type="InterPro" id="IPR036282">
    <property type="entry name" value="Glutathione-S-Trfase_C_sf"/>
</dbReference>
<gene>
    <name evidence="2" type="ORF">SAMN05216333_11635</name>
</gene>
<dbReference type="Proteomes" id="UP000198814">
    <property type="component" value="Unassembled WGS sequence"/>
</dbReference>
<protein>
    <submittedName>
        <fullName evidence="2">Glutathione S-transferase</fullName>
    </submittedName>
</protein>
<dbReference type="OrthoDB" id="9810080at2"/>
<dbReference type="InterPro" id="IPR012336">
    <property type="entry name" value="Thioredoxin-like_fold"/>
</dbReference>
<dbReference type="SFLD" id="SFLDS00019">
    <property type="entry name" value="Glutathione_Transferase_(cytos"/>
    <property type="match status" value="1"/>
</dbReference>
<dbReference type="CDD" id="cd03193">
    <property type="entry name" value="GST_C_Metaxin"/>
    <property type="match status" value="1"/>
</dbReference>
<dbReference type="PANTHER" id="PTHR12289">
    <property type="entry name" value="METAXIN RELATED"/>
    <property type="match status" value="1"/>
</dbReference>
<name>A0A1H8S0S2_9PROT</name>
<dbReference type="SUPFAM" id="SSF47616">
    <property type="entry name" value="GST C-terminal domain-like"/>
    <property type="match status" value="1"/>
</dbReference>
<keyword evidence="2" id="KW-0808">Transferase</keyword>
<dbReference type="PROSITE" id="PS50404">
    <property type="entry name" value="GST_NTER"/>
    <property type="match status" value="1"/>
</dbReference>
<dbReference type="EMBL" id="FODO01000016">
    <property type="protein sequence ID" value="SEO72137.1"/>
    <property type="molecule type" value="Genomic_DNA"/>
</dbReference>
<evidence type="ECO:0000313" key="3">
    <source>
        <dbReference type="Proteomes" id="UP000198814"/>
    </source>
</evidence>
<reference evidence="3" key="1">
    <citation type="submission" date="2016-10" db="EMBL/GenBank/DDBJ databases">
        <authorList>
            <person name="Varghese N."/>
            <person name="Submissions S."/>
        </authorList>
    </citation>
    <scope>NUCLEOTIDE SEQUENCE [LARGE SCALE GENOMIC DNA]</scope>
    <source>
        <strain evidence="3">Nm76</strain>
    </source>
</reference>
<dbReference type="Gene3D" id="1.20.1050.10">
    <property type="match status" value="1"/>
</dbReference>
<dbReference type="InterPro" id="IPR036249">
    <property type="entry name" value="Thioredoxin-like_sf"/>
</dbReference>
<dbReference type="RefSeq" id="WP_090319736.1">
    <property type="nucleotide sequence ID" value="NZ_FNOE01000015.1"/>
</dbReference>
<dbReference type="SUPFAM" id="SSF52833">
    <property type="entry name" value="Thioredoxin-like"/>
    <property type="match status" value="1"/>
</dbReference>
<dbReference type="CDD" id="cd03080">
    <property type="entry name" value="GST_N_Metaxin_like"/>
    <property type="match status" value="1"/>
</dbReference>
<dbReference type="AlphaFoldDB" id="A0A1H8S0S2"/>
<dbReference type="Gene3D" id="3.40.30.10">
    <property type="entry name" value="Glutaredoxin"/>
    <property type="match status" value="1"/>
</dbReference>
<accession>A0A1H8S0S2</accession>
<dbReference type="InterPro" id="IPR050931">
    <property type="entry name" value="Mito_Protein_Transport_Metaxin"/>
</dbReference>
<organism evidence="2 3">
    <name type="scientific">Nitrosomonas oligotropha</name>
    <dbReference type="NCBI Taxonomy" id="42354"/>
    <lineage>
        <taxon>Bacteria</taxon>
        <taxon>Pseudomonadati</taxon>
        <taxon>Pseudomonadota</taxon>
        <taxon>Betaproteobacteria</taxon>
        <taxon>Nitrosomonadales</taxon>
        <taxon>Nitrosomonadaceae</taxon>
        <taxon>Nitrosomonas</taxon>
    </lineage>
</organism>
<dbReference type="Pfam" id="PF17172">
    <property type="entry name" value="GST_N_4"/>
    <property type="match status" value="1"/>
</dbReference>
<feature type="domain" description="GST N-terminal" evidence="1">
    <location>
        <begin position="7"/>
        <end position="77"/>
    </location>
</feature>
<dbReference type="SFLD" id="SFLDG01200">
    <property type="entry name" value="SUF1.1"/>
    <property type="match status" value="1"/>
</dbReference>
<dbReference type="InterPro" id="IPR033468">
    <property type="entry name" value="Metaxin_GST"/>
</dbReference>
<sequence length="236" mass="26998">MLKLYQFERTWGIPNLSPFCCKIETYLRMAGIEHEIKPALPMRAPKGKLPYIEDNGRKLGDSRFIIEHLKSAYADLDTALTAEELAISTAMQRLLEEHLFWVALYSRWQFTDENWQVNKQAIFGALPPIIRDIAASHTRKKIRQQIHGHGMGRHQTEEIFALGKQDIDALAAYLGHKPYFFGDRPTTLDASAFGLLINISGCPIESPLKEHALTKENLVAYIERITHSFYPDLQHP</sequence>
<dbReference type="STRING" id="42354.SAMN05216333_11635"/>
<dbReference type="GO" id="GO:0005737">
    <property type="term" value="C:cytoplasm"/>
    <property type="evidence" value="ECO:0007669"/>
    <property type="project" value="TreeGrafter"/>
</dbReference>
<evidence type="ECO:0000259" key="1">
    <source>
        <dbReference type="PROSITE" id="PS50404"/>
    </source>
</evidence>
<dbReference type="Pfam" id="PF17171">
    <property type="entry name" value="GST_C_6"/>
    <property type="match status" value="1"/>
</dbReference>